<accession>A0AAN9G863</accession>
<proteinExistence type="inferred from homology"/>
<reference evidence="4 5" key="1">
    <citation type="submission" date="2024-02" db="EMBL/GenBank/DDBJ databases">
        <title>Chromosome-scale genome assembly of the rough periwinkle Littorina saxatilis.</title>
        <authorList>
            <person name="De Jode A."/>
            <person name="Faria R."/>
            <person name="Formenti G."/>
            <person name="Sims Y."/>
            <person name="Smith T.P."/>
            <person name="Tracey A."/>
            <person name="Wood J.M.D."/>
            <person name="Zagrodzka Z.B."/>
            <person name="Johannesson K."/>
            <person name="Butlin R.K."/>
            <person name="Leder E.H."/>
        </authorList>
    </citation>
    <scope>NUCLEOTIDE SEQUENCE [LARGE SCALE GENOMIC DNA]</scope>
    <source>
        <strain evidence="4">Snail1</strain>
        <tissue evidence="4">Muscle</tissue>
    </source>
</reference>
<dbReference type="InterPro" id="IPR020904">
    <property type="entry name" value="Sc_DH/Rdtase_CS"/>
</dbReference>
<keyword evidence="3" id="KW-0472">Membrane</keyword>
<organism evidence="4 5">
    <name type="scientific">Littorina saxatilis</name>
    <dbReference type="NCBI Taxonomy" id="31220"/>
    <lineage>
        <taxon>Eukaryota</taxon>
        <taxon>Metazoa</taxon>
        <taxon>Spiralia</taxon>
        <taxon>Lophotrochozoa</taxon>
        <taxon>Mollusca</taxon>
        <taxon>Gastropoda</taxon>
        <taxon>Caenogastropoda</taxon>
        <taxon>Littorinimorpha</taxon>
        <taxon>Littorinoidea</taxon>
        <taxon>Littorinidae</taxon>
        <taxon>Littorina</taxon>
    </lineage>
</organism>
<evidence type="ECO:0000256" key="1">
    <source>
        <dbReference type="ARBA" id="ARBA00023002"/>
    </source>
</evidence>
<feature type="transmembrane region" description="Helical" evidence="3">
    <location>
        <begin position="23"/>
        <end position="46"/>
    </location>
</feature>
<evidence type="ECO:0000313" key="4">
    <source>
        <dbReference type="EMBL" id="KAK7097415.1"/>
    </source>
</evidence>
<gene>
    <name evidence="4" type="ORF">V1264_004399</name>
</gene>
<evidence type="ECO:0000313" key="5">
    <source>
        <dbReference type="Proteomes" id="UP001374579"/>
    </source>
</evidence>
<dbReference type="PANTHER" id="PTHR43157:SF31">
    <property type="entry name" value="PHOSPHATIDYLINOSITOL-GLYCAN BIOSYNTHESIS CLASS F PROTEIN"/>
    <property type="match status" value="1"/>
</dbReference>
<keyword evidence="1" id="KW-0560">Oxidoreductase</keyword>
<dbReference type="AlphaFoldDB" id="A0AAN9G863"/>
<dbReference type="PRINTS" id="PR00081">
    <property type="entry name" value="GDHRDH"/>
</dbReference>
<comment type="caution">
    <text evidence="4">The sequence shown here is derived from an EMBL/GenBank/DDBJ whole genome shotgun (WGS) entry which is preliminary data.</text>
</comment>
<dbReference type="GO" id="GO:0016491">
    <property type="term" value="F:oxidoreductase activity"/>
    <property type="evidence" value="ECO:0007669"/>
    <property type="project" value="UniProtKB-KW"/>
</dbReference>
<evidence type="ECO:0000256" key="2">
    <source>
        <dbReference type="RuleBase" id="RU000363"/>
    </source>
</evidence>
<protein>
    <submittedName>
        <fullName evidence="4">Uncharacterized protein</fullName>
    </submittedName>
</protein>
<dbReference type="InterPro" id="IPR036291">
    <property type="entry name" value="NAD(P)-bd_dom_sf"/>
</dbReference>
<evidence type="ECO:0000256" key="3">
    <source>
        <dbReference type="SAM" id="Phobius"/>
    </source>
</evidence>
<sequence length="349" mass="38067">MAVEEQTILPQFVSSSVQVVRNIVLYVLYVIKLYVIGAIALICQLLEKSAPVRGLPSQSSRTAIVTGGACGIGFHISKQLASLGATVVIACRHKAEADDAIAKIKEDCHNANVVFMQLDLASFKSVRDFAAKFLSTKWPLHILINNAGIMLAPFGETEDGFERHVQVNHLSHALLTSLLKKKMESSAPEGGAARVVNVSSVVHHVASFDPKTFEEKQPHDWSYSPHNAYAASKLAILLYTYALSRRLAEDGSKVTVNAVHPGIVNTGLYHNVHWSISCLMDILKELFFMSPEQAGLSVVYVATSPDLEETSGCYFSNCQKVGSSTLSKLPSLQEDVYTKTCQMLGKKSN</sequence>
<dbReference type="SUPFAM" id="SSF51735">
    <property type="entry name" value="NAD(P)-binding Rossmann-fold domains"/>
    <property type="match status" value="1"/>
</dbReference>
<comment type="similarity">
    <text evidence="2">Belongs to the short-chain dehydrogenases/reductases (SDR) family.</text>
</comment>
<keyword evidence="5" id="KW-1185">Reference proteome</keyword>
<dbReference type="Proteomes" id="UP001374579">
    <property type="component" value="Unassembled WGS sequence"/>
</dbReference>
<keyword evidence="3" id="KW-0812">Transmembrane</keyword>
<name>A0AAN9G863_9CAEN</name>
<keyword evidence="3" id="KW-1133">Transmembrane helix</keyword>
<dbReference type="InterPro" id="IPR002347">
    <property type="entry name" value="SDR_fam"/>
</dbReference>
<dbReference type="PANTHER" id="PTHR43157">
    <property type="entry name" value="PHOSPHATIDYLINOSITOL-GLYCAN BIOSYNTHESIS CLASS F PROTEIN-RELATED"/>
    <property type="match status" value="1"/>
</dbReference>
<dbReference type="EMBL" id="JBAMIC010000013">
    <property type="protein sequence ID" value="KAK7097415.1"/>
    <property type="molecule type" value="Genomic_DNA"/>
</dbReference>
<dbReference type="Pfam" id="PF00106">
    <property type="entry name" value="adh_short"/>
    <property type="match status" value="2"/>
</dbReference>
<dbReference type="PRINTS" id="PR00080">
    <property type="entry name" value="SDRFAMILY"/>
</dbReference>
<dbReference type="PROSITE" id="PS00061">
    <property type="entry name" value="ADH_SHORT"/>
    <property type="match status" value="1"/>
</dbReference>
<dbReference type="CDD" id="cd05327">
    <property type="entry name" value="retinol-DH_like_SDR_c_like"/>
    <property type="match status" value="1"/>
</dbReference>
<dbReference type="Gene3D" id="3.40.50.720">
    <property type="entry name" value="NAD(P)-binding Rossmann-like Domain"/>
    <property type="match status" value="1"/>
</dbReference>